<proteinExistence type="predicted"/>
<evidence type="ECO:0000313" key="2">
    <source>
        <dbReference type="Proteomes" id="UP000286734"/>
    </source>
</evidence>
<dbReference type="EMBL" id="PELP01000323">
    <property type="protein sequence ID" value="RTH02611.1"/>
    <property type="molecule type" value="Genomic_DNA"/>
</dbReference>
<evidence type="ECO:0008006" key="3">
    <source>
        <dbReference type="Google" id="ProtNLM"/>
    </source>
</evidence>
<gene>
    <name evidence="1" type="ORF">CSW47_10295</name>
</gene>
<dbReference type="AlphaFoldDB" id="A0A430R5M0"/>
<dbReference type="PANTHER" id="PTHR31694">
    <property type="entry name" value="DESICCATION-LIKE PROTEIN"/>
    <property type="match status" value="1"/>
</dbReference>
<dbReference type="Proteomes" id="UP000286734">
    <property type="component" value="Unassembled WGS sequence"/>
</dbReference>
<dbReference type="InterPro" id="IPR052965">
    <property type="entry name" value="Pigment-catalase-like"/>
</dbReference>
<sequence>AHVLFLRQALGSQAVNRPVIDLHNSFNAIRQGFNPFNDPVSFFVGAFVFEDVGVTAYNGAAPLITDKQNVLAPAAGILATEAYHAGAIRRYLIEIRTLTVPNTGLTVEQLANAISNARNTLAGGGDQGLTVMGTPNNVAADANGVAFSRNTDGVLKIVYLNAQKQPGGFFPQGLNGQIK</sequence>
<dbReference type="PANTHER" id="PTHR31694:SF26">
    <property type="entry name" value="OS05G0151100 PROTEIN"/>
    <property type="match status" value="1"/>
</dbReference>
<dbReference type="Pfam" id="PF13668">
    <property type="entry name" value="Ferritin_2"/>
    <property type="match status" value="1"/>
</dbReference>
<protein>
    <recommendedName>
        <fullName evidence="3">Dessication-associated protein</fullName>
    </recommendedName>
</protein>
<evidence type="ECO:0000313" key="1">
    <source>
        <dbReference type="EMBL" id="RTH02611.1"/>
    </source>
</evidence>
<dbReference type="RefSeq" id="WP_172959939.1">
    <property type="nucleotide sequence ID" value="NZ_PELP01000323.1"/>
</dbReference>
<feature type="non-terminal residue" evidence="1">
    <location>
        <position position="1"/>
    </location>
</feature>
<accession>A0A430R5M0</accession>
<name>A0A430R5M0_THESC</name>
<reference evidence="1 2" key="1">
    <citation type="journal article" date="2019" name="Extremophiles">
        <title>Biogeography of thermophiles and predominance of Thermus scotoductus in domestic water heaters.</title>
        <authorList>
            <person name="Wilpiszeski R.L."/>
            <person name="Zhang Z."/>
            <person name="House C.H."/>
        </authorList>
    </citation>
    <scope>NUCLEOTIDE SEQUENCE [LARGE SCALE GENOMIC DNA]</scope>
    <source>
        <strain evidence="1 2">34_S34</strain>
    </source>
</reference>
<organism evidence="1 2">
    <name type="scientific">Thermus scotoductus</name>
    <dbReference type="NCBI Taxonomy" id="37636"/>
    <lineage>
        <taxon>Bacteria</taxon>
        <taxon>Thermotogati</taxon>
        <taxon>Deinococcota</taxon>
        <taxon>Deinococci</taxon>
        <taxon>Thermales</taxon>
        <taxon>Thermaceae</taxon>
        <taxon>Thermus</taxon>
    </lineage>
</organism>
<comment type="caution">
    <text evidence="1">The sequence shown here is derived from an EMBL/GenBank/DDBJ whole genome shotgun (WGS) entry which is preliminary data.</text>
</comment>